<evidence type="ECO:0000313" key="8">
    <source>
        <dbReference type="EMBL" id="VAW62703.1"/>
    </source>
</evidence>
<dbReference type="EMBL" id="UOFG01000179">
    <property type="protein sequence ID" value="VAW62703.1"/>
    <property type="molecule type" value="Genomic_DNA"/>
</dbReference>
<dbReference type="Pfam" id="PF13440">
    <property type="entry name" value="Polysacc_synt_3"/>
    <property type="match status" value="1"/>
</dbReference>
<evidence type="ECO:0000256" key="6">
    <source>
        <dbReference type="ARBA" id="ARBA00023136"/>
    </source>
</evidence>
<gene>
    <name evidence="8" type="ORF">MNBD_GAMMA11-231</name>
</gene>
<name>A0A3B0XEJ7_9ZZZZ</name>
<feature type="transmembrane region" description="Helical" evidence="7">
    <location>
        <begin position="346"/>
        <end position="368"/>
    </location>
</feature>
<reference evidence="8" key="1">
    <citation type="submission" date="2018-06" db="EMBL/GenBank/DDBJ databases">
        <authorList>
            <person name="Zhirakovskaya E."/>
        </authorList>
    </citation>
    <scope>NUCLEOTIDE SEQUENCE</scope>
</reference>
<evidence type="ECO:0000256" key="5">
    <source>
        <dbReference type="ARBA" id="ARBA00022989"/>
    </source>
</evidence>
<dbReference type="GO" id="GO:0005886">
    <property type="term" value="C:plasma membrane"/>
    <property type="evidence" value="ECO:0007669"/>
    <property type="project" value="UniProtKB-SubCell"/>
</dbReference>
<keyword evidence="6 7" id="KW-0472">Membrane</keyword>
<feature type="transmembrane region" description="Helical" evidence="7">
    <location>
        <begin position="33"/>
        <end position="51"/>
    </location>
</feature>
<keyword evidence="5 7" id="KW-1133">Transmembrane helix</keyword>
<evidence type="ECO:0000256" key="3">
    <source>
        <dbReference type="ARBA" id="ARBA00022475"/>
    </source>
</evidence>
<organism evidence="8">
    <name type="scientific">hydrothermal vent metagenome</name>
    <dbReference type="NCBI Taxonomy" id="652676"/>
    <lineage>
        <taxon>unclassified sequences</taxon>
        <taxon>metagenomes</taxon>
        <taxon>ecological metagenomes</taxon>
    </lineage>
</organism>
<feature type="transmembrane region" description="Helical" evidence="7">
    <location>
        <begin position="236"/>
        <end position="259"/>
    </location>
</feature>
<feature type="transmembrane region" description="Helical" evidence="7">
    <location>
        <begin position="280"/>
        <end position="303"/>
    </location>
</feature>
<keyword evidence="3" id="KW-1003">Cell membrane</keyword>
<feature type="transmembrane region" description="Helical" evidence="7">
    <location>
        <begin position="71"/>
        <end position="94"/>
    </location>
</feature>
<protein>
    <submittedName>
        <fullName evidence="8">Polysaccharide biosynthesis protein</fullName>
    </submittedName>
</protein>
<dbReference type="PANTHER" id="PTHR30250">
    <property type="entry name" value="PST FAMILY PREDICTED COLANIC ACID TRANSPORTER"/>
    <property type="match status" value="1"/>
</dbReference>
<accession>A0A3B0XEJ7</accession>
<evidence type="ECO:0000256" key="7">
    <source>
        <dbReference type="SAM" id="Phobius"/>
    </source>
</evidence>
<sequence>MLWLSIGTVIAKISSFLSLIVLGWYLSKEEFALYALAYSSSIVFIALRNGGIQQLIIQRGASKYNLTINLYTRYALLFNVLAMFLIFIASPFIVNIYDDDILYILLFVIAVSLPLGTAGLLHRSKLAIDLRFSDVAKFDAFSSIVRNVSSAILAISGFGVISFILPLIFVALFEWFYGKYKTQVTLLKRKSLSARNFKYIFSSSRWIIMTCVAISISLQGDYFIIGLFESKETVGLYFFGFQITIAIAVVISQGMQSVVMPVMSRIKNDVSRQSEAFNKMLVILLICIAYVAFQMCLFSEYFIHFIWAGKWDDTISVVQILSLSLIATVLVPLGKSVLESCAKWKTVSYLMMVEAFGVIASAALGAALGGLVSIAIAVSVFRFCYGVFYILFVSRVLTLSLTRTFNVIMLVLLSGLLAYIVSIKAVVFLDIQSFWGFLSAKFILFTALYVFMLLVLQYHNLKLAKNYFYSMVKR</sequence>
<evidence type="ECO:0000256" key="1">
    <source>
        <dbReference type="ARBA" id="ARBA00004651"/>
    </source>
</evidence>
<feature type="transmembrane region" description="Helical" evidence="7">
    <location>
        <begin position="101"/>
        <end position="121"/>
    </location>
</feature>
<evidence type="ECO:0000256" key="2">
    <source>
        <dbReference type="ARBA" id="ARBA00007430"/>
    </source>
</evidence>
<dbReference type="AlphaFoldDB" id="A0A3B0XEJ7"/>
<feature type="transmembrane region" description="Helical" evidence="7">
    <location>
        <begin position="315"/>
        <end position="334"/>
    </location>
</feature>
<feature type="transmembrane region" description="Helical" evidence="7">
    <location>
        <begin position="434"/>
        <end position="456"/>
    </location>
</feature>
<comment type="similarity">
    <text evidence="2">Belongs to the polysaccharide synthase family.</text>
</comment>
<evidence type="ECO:0000256" key="4">
    <source>
        <dbReference type="ARBA" id="ARBA00022692"/>
    </source>
</evidence>
<feature type="transmembrane region" description="Helical" evidence="7">
    <location>
        <begin position="151"/>
        <end position="176"/>
    </location>
</feature>
<dbReference type="InterPro" id="IPR050833">
    <property type="entry name" value="Poly_Biosynth_Transport"/>
</dbReference>
<feature type="transmembrane region" description="Helical" evidence="7">
    <location>
        <begin position="6"/>
        <end position="26"/>
    </location>
</feature>
<feature type="transmembrane region" description="Helical" evidence="7">
    <location>
        <begin position="405"/>
        <end position="428"/>
    </location>
</feature>
<dbReference type="PANTHER" id="PTHR30250:SF10">
    <property type="entry name" value="LIPOPOLYSACCHARIDE BIOSYNTHESIS PROTEIN WZXC"/>
    <property type="match status" value="1"/>
</dbReference>
<feature type="transmembrane region" description="Helical" evidence="7">
    <location>
        <begin position="374"/>
        <end position="393"/>
    </location>
</feature>
<comment type="subcellular location">
    <subcellularLocation>
        <location evidence="1">Cell membrane</location>
        <topology evidence="1">Multi-pass membrane protein</topology>
    </subcellularLocation>
</comment>
<proteinExistence type="inferred from homology"/>
<keyword evidence="4 7" id="KW-0812">Transmembrane</keyword>